<feature type="domain" description="Apiosidase-like catalytic" evidence="2">
    <location>
        <begin position="34"/>
        <end position="379"/>
    </location>
</feature>
<dbReference type="Pfam" id="PF13204">
    <property type="entry name" value="Apiosidase"/>
    <property type="match status" value="1"/>
</dbReference>
<comment type="caution">
    <text evidence="3">The sequence shown here is derived from an EMBL/GenBank/DDBJ whole genome shotgun (WGS) entry which is preliminary data.</text>
</comment>
<proteinExistence type="predicted"/>
<gene>
    <name evidence="3" type="ORF">PHYPSEUDO_010263</name>
</gene>
<protein>
    <recommendedName>
        <fullName evidence="2">Apiosidase-like catalytic domain-containing protein</fullName>
    </recommendedName>
</protein>
<dbReference type="AlphaFoldDB" id="A0A8T1VBI4"/>
<keyword evidence="1" id="KW-0732">Signal</keyword>
<evidence type="ECO:0000256" key="1">
    <source>
        <dbReference type="SAM" id="SignalP"/>
    </source>
</evidence>
<evidence type="ECO:0000313" key="3">
    <source>
        <dbReference type="EMBL" id="KAG7378306.1"/>
    </source>
</evidence>
<dbReference type="Proteomes" id="UP000694044">
    <property type="component" value="Unassembled WGS sequence"/>
</dbReference>
<feature type="signal peptide" evidence="1">
    <location>
        <begin position="1"/>
        <end position="19"/>
    </location>
</feature>
<feature type="chain" id="PRO_5035731018" description="Apiosidase-like catalytic domain-containing protein" evidence="1">
    <location>
        <begin position="20"/>
        <end position="380"/>
    </location>
</feature>
<reference evidence="3" key="1">
    <citation type="submission" date="2021-02" db="EMBL/GenBank/DDBJ databases">
        <authorList>
            <person name="Palmer J.M."/>
        </authorList>
    </citation>
    <scope>NUCLEOTIDE SEQUENCE</scope>
    <source>
        <strain evidence="3">SCRP734</strain>
    </source>
</reference>
<keyword evidence="4" id="KW-1185">Reference proteome</keyword>
<evidence type="ECO:0000313" key="4">
    <source>
        <dbReference type="Proteomes" id="UP000694044"/>
    </source>
</evidence>
<dbReference type="PANTHER" id="PTHR37836">
    <property type="entry name" value="LMO1036 PROTEIN"/>
    <property type="match status" value="1"/>
</dbReference>
<dbReference type="EMBL" id="JAGDFM010000435">
    <property type="protein sequence ID" value="KAG7378306.1"/>
    <property type="molecule type" value="Genomic_DNA"/>
</dbReference>
<dbReference type="PANTHER" id="PTHR37836:SF2">
    <property type="entry name" value="DUF4038 DOMAIN-CONTAINING PROTEIN"/>
    <property type="match status" value="1"/>
</dbReference>
<dbReference type="InterPro" id="IPR025277">
    <property type="entry name" value="Apiosidase-like_cat_dom"/>
</dbReference>
<sequence>MKFLACLLSRAGLASAVLAEPSWHDLAIIAPQFGRYLYRTSSREPFFWKADTAWELLHRLNKTIDWYLKTRAEQSYNVVLTVALSVYNGTTRPNWYGHLPYHNAVTTQQNDAFFGLRDSWVALTEVVAPLVCCGLIEDGLVGPVLRGRAAWHGTDESVFNESTAYQWGHYLGERYPGIPKILGGDTNCFWVRNTTAAMISYAASPTVDPATLLGPVEDTTYLRAREHSDGVRPLDVPKEEDRVSIDAVQSGHATPVALGGFSPYETWDSTKNYELIAAMRDGFTGPVLDVENHYEGAHDNLDADQPMIWNASQVRTGLYSGVYGGTAGYKYGANSVWQMHEPASELYRESDYISPSSGENASSSWREDLFFEAGQQAQYT</sequence>
<organism evidence="3 4">
    <name type="scientific">Phytophthora pseudosyringae</name>
    <dbReference type="NCBI Taxonomy" id="221518"/>
    <lineage>
        <taxon>Eukaryota</taxon>
        <taxon>Sar</taxon>
        <taxon>Stramenopiles</taxon>
        <taxon>Oomycota</taxon>
        <taxon>Peronosporomycetes</taxon>
        <taxon>Peronosporales</taxon>
        <taxon>Peronosporaceae</taxon>
        <taxon>Phytophthora</taxon>
    </lineage>
</organism>
<dbReference type="OrthoDB" id="2581507at2759"/>
<name>A0A8T1VBI4_9STRA</name>
<accession>A0A8T1VBI4</accession>
<evidence type="ECO:0000259" key="2">
    <source>
        <dbReference type="Pfam" id="PF13204"/>
    </source>
</evidence>